<feature type="region of interest" description="Disordered" evidence="1">
    <location>
        <begin position="145"/>
        <end position="170"/>
    </location>
</feature>
<evidence type="ECO:0000256" key="2">
    <source>
        <dbReference type="SAM" id="Phobius"/>
    </source>
</evidence>
<keyword evidence="4" id="KW-1185">Reference proteome</keyword>
<keyword evidence="2" id="KW-0812">Transmembrane</keyword>
<dbReference type="AlphaFoldDB" id="A0A4Y8WNZ3"/>
<dbReference type="OrthoDB" id="10015630at2"/>
<evidence type="ECO:0000313" key="3">
    <source>
        <dbReference type="EMBL" id="TFH94665.1"/>
    </source>
</evidence>
<organism evidence="3 4">
    <name type="scientific">Porphyromonas levii</name>
    <dbReference type="NCBI Taxonomy" id="28114"/>
    <lineage>
        <taxon>Bacteria</taxon>
        <taxon>Pseudomonadati</taxon>
        <taxon>Bacteroidota</taxon>
        <taxon>Bacteroidia</taxon>
        <taxon>Bacteroidales</taxon>
        <taxon>Porphyromonadaceae</taxon>
        <taxon>Porphyromonas</taxon>
    </lineage>
</organism>
<comment type="caution">
    <text evidence="3">The sequence shown here is derived from an EMBL/GenBank/DDBJ whole genome shotgun (WGS) entry which is preliminary data.</text>
</comment>
<dbReference type="RefSeq" id="WP_134848919.1">
    <property type="nucleotide sequence ID" value="NZ_CP197400.1"/>
</dbReference>
<feature type="transmembrane region" description="Helical" evidence="2">
    <location>
        <begin position="44"/>
        <end position="73"/>
    </location>
</feature>
<keyword evidence="2" id="KW-1133">Transmembrane helix</keyword>
<accession>A0A4Y8WNZ3</accession>
<evidence type="ECO:0000313" key="4">
    <source>
        <dbReference type="Proteomes" id="UP000297225"/>
    </source>
</evidence>
<proteinExistence type="predicted"/>
<gene>
    <name evidence="3" type="ORF">E4P47_06515</name>
</gene>
<sequence>MPLTNIKEVFDEIKQDLTDYLQVKGDILKLKAAEKGSLIVAKTIYTSILAVLGIFAGSIALITAIFAIALLFIESDTDPFITVRALTFGALCLLGLFLIIILILLAVKSSFLSSIELGMINKVIDQQEQQERSLNAKELSAIADKQLADPSELRQRPEDIAPTNREEESL</sequence>
<dbReference type="Proteomes" id="UP000297225">
    <property type="component" value="Unassembled WGS sequence"/>
</dbReference>
<dbReference type="STRING" id="1122973.GCA_000379925_00151"/>
<dbReference type="EMBL" id="SPNC01000097">
    <property type="protein sequence ID" value="TFH94665.1"/>
    <property type="molecule type" value="Genomic_DNA"/>
</dbReference>
<evidence type="ECO:0000256" key="1">
    <source>
        <dbReference type="SAM" id="MobiDB-lite"/>
    </source>
</evidence>
<reference evidence="3 4" key="1">
    <citation type="submission" date="2019-03" db="EMBL/GenBank/DDBJ databases">
        <title>Porphyromonas levii Isolated from the Uterus of Dairy Cows.</title>
        <authorList>
            <person name="Francis A.M."/>
        </authorList>
    </citation>
    <scope>NUCLEOTIDE SEQUENCE [LARGE SCALE GENOMIC DNA]</scope>
    <source>
        <strain evidence="3 4">AF5678</strain>
    </source>
</reference>
<name>A0A4Y8WNZ3_9PORP</name>
<keyword evidence="2" id="KW-0472">Membrane</keyword>
<feature type="transmembrane region" description="Helical" evidence="2">
    <location>
        <begin position="85"/>
        <end position="107"/>
    </location>
</feature>
<protein>
    <submittedName>
        <fullName evidence="3">Uncharacterized protein</fullName>
    </submittedName>
</protein>
<feature type="compositionally biased region" description="Basic and acidic residues" evidence="1">
    <location>
        <begin position="151"/>
        <end position="170"/>
    </location>
</feature>